<evidence type="ECO:0000256" key="4">
    <source>
        <dbReference type="ARBA" id="ARBA00022827"/>
    </source>
</evidence>
<evidence type="ECO:0000256" key="2">
    <source>
        <dbReference type="ARBA" id="ARBA00012637"/>
    </source>
</evidence>
<dbReference type="PRINTS" id="PR00411">
    <property type="entry name" value="PNDRDTASEI"/>
</dbReference>
<dbReference type="PANTHER" id="PTHR43706">
    <property type="entry name" value="NADH DEHYDROGENASE"/>
    <property type="match status" value="1"/>
</dbReference>
<dbReference type="RefSeq" id="WP_011404937.1">
    <property type="nucleotide sequence ID" value="NZ_CALTRV010000003.1"/>
</dbReference>
<dbReference type="EC" id="1.6.5.9" evidence="2"/>
<dbReference type="EMBL" id="JANUBL010000001">
    <property type="protein sequence ID" value="MCS4119923.1"/>
    <property type="molecule type" value="Genomic_DNA"/>
</dbReference>
<dbReference type="GO" id="GO:0050136">
    <property type="term" value="F:NADH dehydrogenase (quinone) (non-electrogenic) activity"/>
    <property type="evidence" value="ECO:0007669"/>
    <property type="project" value="UniProtKB-EC"/>
</dbReference>
<evidence type="ECO:0000259" key="11">
    <source>
        <dbReference type="Pfam" id="PF07992"/>
    </source>
</evidence>
<dbReference type="InterPro" id="IPR036188">
    <property type="entry name" value="FAD/NAD-bd_sf"/>
</dbReference>
<gene>
    <name evidence="14" type="ORF">GGP45_000241</name>
    <name evidence="13" type="ORF">GGP82_000229</name>
    <name evidence="15" type="ORF">GGP99_001279</name>
</gene>
<feature type="compositionally biased region" description="Acidic residues" evidence="9">
    <location>
        <begin position="429"/>
        <end position="439"/>
    </location>
</feature>
<evidence type="ECO:0000256" key="10">
    <source>
        <dbReference type="SAM" id="Phobius"/>
    </source>
</evidence>
<sequence length="451" mass="49696">MPFDTPSSTSDRPHVVIVGAGFAGLEAAKTLRDAPVRVTLVDRNNYHKFQPLLYEVAMAGLEPDDIAHNVRNIFQGNETVNFRLGTVVDIDPARQQVHLHGSQSLSYDHLILAAGAVSTDFGIPGVEEHAYPLKNVPDAVNLRNRVLRQFERYDRQRAAAGEGALTFVVVGGGPTGVEMAGAFVELFDTLNDDFAQFDTREEARCLLLEMEDDLLPPYKAPQRAYTRQVLEARGVDVQTNTAVERVAPDRVHLADGRVLPTQTLVWAAGVKASPVANLLDAEQDRADRVVVSPDLTVPEHPDVYVVGDMAAIEGEDGYEPQLAQVAIQSGRHAADQIQRRLRDATTERFEYWDLGQMATIGRNAAVAEFAGGIAFRGFMAWFLWVVIHIAKLVGFRNRLSALVNWAYNYFTYNRSARLILDAVPLSDDGPMEGEAEGEQVTERPQTVGPQP</sequence>
<dbReference type="AlphaFoldDB" id="A0A9X2R9V7"/>
<dbReference type="InterPro" id="IPR054585">
    <property type="entry name" value="NDH2-like_C"/>
</dbReference>
<keyword evidence="3" id="KW-0285">Flavoprotein</keyword>
<keyword evidence="7" id="KW-0520">NAD</keyword>
<evidence type="ECO:0000313" key="14">
    <source>
        <dbReference type="EMBL" id="MCS4119923.1"/>
    </source>
</evidence>
<evidence type="ECO:0000256" key="3">
    <source>
        <dbReference type="ARBA" id="ARBA00022630"/>
    </source>
</evidence>
<keyword evidence="10" id="KW-0472">Membrane</keyword>
<evidence type="ECO:0000256" key="1">
    <source>
        <dbReference type="ARBA" id="ARBA00005272"/>
    </source>
</evidence>
<comment type="similarity">
    <text evidence="1">Belongs to the NADH dehydrogenase family.</text>
</comment>
<name>A0A9X2R9V7_9BACT</name>
<comment type="catalytic activity">
    <reaction evidence="8">
        <text>a quinone + NADH + H(+) = a quinol + NAD(+)</text>
        <dbReference type="Rhea" id="RHEA:46160"/>
        <dbReference type="ChEBI" id="CHEBI:15378"/>
        <dbReference type="ChEBI" id="CHEBI:24646"/>
        <dbReference type="ChEBI" id="CHEBI:57540"/>
        <dbReference type="ChEBI" id="CHEBI:57945"/>
        <dbReference type="ChEBI" id="CHEBI:132124"/>
        <dbReference type="EC" id="1.6.5.9"/>
    </reaction>
</comment>
<dbReference type="EMBL" id="JANTYZ010000001">
    <property type="protein sequence ID" value="MCS3863698.1"/>
    <property type="molecule type" value="Genomic_DNA"/>
</dbReference>
<keyword evidence="10" id="KW-1133">Transmembrane helix</keyword>
<feature type="compositionally biased region" description="Polar residues" evidence="9">
    <location>
        <begin position="442"/>
        <end position="451"/>
    </location>
</feature>
<evidence type="ECO:0000256" key="5">
    <source>
        <dbReference type="ARBA" id="ARBA00022946"/>
    </source>
</evidence>
<feature type="domain" description="External alternative NADH-ubiquinone oxidoreductase-like C-terminal" evidence="12">
    <location>
        <begin position="354"/>
        <end position="410"/>
    </location>
</feature>
<dbReference type="Gene3D" id="3.50.50.100">
    <property type="match status" value="1"/>
</dbReference>
<keyword evidence="4" id="KW-0274">FAD</keyword>
<evidence type="ECO:0000313" key="13">
    <source>
        <dbReference type="EMBL" id="MCS3863698.1"/>
    </source>
</evidence>
<dbReference type="Pfam" id="PF22366">
    <property type="entry name" value="NDH2_C"/>
    <property type="match status" value="1"/>
</dbReference>
<dbReference type="Proteomes" id="UP001155144">
    <property type="component" value="Unassembled WGS sequence"/>
</dbReference>
<dbReference type="SUPFAM" id="SSF51905">
    <property type="entry name" value="FAD/NAD(P)-binding domain"/>
    <property type="match status" value="1"/>
</dbReference>
<keyword evidence="5" id="KW-0809">Transit peptide</keyword>
<feature type="transmembrane region" description="Helical" evidence="10">
    <location>
        <begin position="369"/>
        <end position="390"/>
    </location>
</feature>
<dbReference type="PANTHER" id="PTHR43706:SF47">
    <property type="entry name" value="EXTERNAL NADH-UBIQUINONE OXIDOREDUCTASE 1, MITOCHONDRIAL-RELATED"/>
    <property type="match status" value="1"/>
</dbReference>
<feature type="region of interest" description="Disordered" evidence="9">
    <location>
        <begin position="429"/>
        <end position="451"/>
    </location>
</feature>
<proteinExistence type="inferred from homology"/>
<dbReference type="OMA" id="DHCIFLD"/>
<protein>
    <recommendedName>
        <fullName evidence="2">NADH:ubiquinone reductase (non-electrogenic)</fullName>
        <ecNumber evidence="2">1.6.5.9</ecNumber>
    </recommendedName>
</protein>
<evidence type="ECO:0000313" key="15">
    <source>
        <dbReference type="EMBL" id="MCS4157320.1"/>
    </source>
</evidence>
<evidence type="ECO:0000313" key="16">
    <source>
        <dbReference type="Proteomes" id="UP001155034"/>
    </source>
</evidence>
<dbReference type="Pfam" id="PF07992">
    <property type="entry name" value="Pyr_redox_2"/>
    <property type="match status" value="1"/>
</dbReference>
<dbReference type="InterPro" id="IPR023753">
    <property type="entry name" value="FAD/NAD-binding_dom"/>
</dbReference>
<evidence type="ECO:0000256" key="6">
    <source>
        <dbReference type="ARBA" id="ARBA00023002"/>
    </source>
</evidence>
<keyword evidence="6" id="KW-0560">Oxidoreductase</keyword>
<dbReference type="Proteomes" id="UP001155110">
    <property type="component" value="Unassembled WGS sequence"/>
</dbReference>
<comment type="caution">
    <text evidence="13">The sequence shown here is derived from an EMBL/GenBank/DDBJ whole genome shotgun (WGS) entry which is preliminary data.</text>
</comment>
<feature type="domain" description="FAD/NAD(P)-binding" evidence="11">
    <location>
        <begin position="14"/>
        <end position="330"/>
    </location>
</feature>
<accession>A0A9X2R9V7</accession>
<evidence type="ECO:0000256" key="7">
    <source>
        <dbReference type="ARBA" id="ARBA00023027"/>
    </source>
</evidence>
<keyword evidence="10" id="KW-0812">Transmembrane</keyword>
<organism evidence="13 16">
    <name type="scientific">Salinibacter ruber</name>
    <dbReference type="NCBI Taxonomy" id="146919"/>
    <lineage>
        <taxon>Bacteria</taxon>
        <taxon>Pseudomonadati</taxon>
        <taxon>Rhodothermota</taxon>
        <taxon>Rhodothermia</taxon>
        <taxon>Rhodothermales</taxon>
        <taxon>Salinibacteraceae</taxon>
        <taxon>Salinibacter</taxon>
    </lineage>
</organism>
<evidence type="ECO:0000256" key="9">
    <source>
        <dbReference type="SAM" id="MobiDB-lite"/>
    </source>
</evidence>
<dbReference type="Proteomes" id="UP001155034">
    <property type="component" value="Unassembled WGS sequence"/>
</dbReference>
<evidence type="ECO:0000259" key="12">
    <source>
        <dbReference type="Pfam" id="PF22366"/>
    </source>
</evidence>
<dbReference type="PRINTS" id="PR00368">
    <property type="entry name" value="FADPNR"/>
</dbReference>
<evidence type="ECO:0000256" key="8">
    <source>
        <dbReference type="ARBA" id="ARBA00047599"/>
    </source>
</evidence>
<reference evidence="13" key="1">
    <citation type="submission" date="2022-08" db="EMBL/GenBank/DDBJ databases">
        <title>Genomic Encyclopedia of Type Strains, Phase V (KMG-V): Genome sequencing to study the core and pangenomes of soil and plant-associated prokaryotes.</title>
        <authorList>
            <person name="Whitman W."/>
        </authorList>
    </citation>
    <scope>NUCLEOTIDE SEQUENCE</scope>
    <source>
        <strain evidence="13">SP2016B</strain>
        <strain evidence="15">SP3002</strain>
        <strain evidence="14">SP3026</strain>
    </source>
</reference>
<dbReference type="InterPro" id="IPR045024">
    <property type="entry name" value="NDH-2"/>
</dbReference>
<dbReference type="EMBL" id="JANTZM010000005">
    <property type="protein sequence ID" value="MCS4157320.1"/>
    <property type="molecule type" value="Genomic_DNA"/>
</dbReference>